<dbReference type="NCBIfam" id="TIGR00861">
    <property type="entry name" value="MIP"/>
    <property type="match status" value="1"/>
</dbReference>
<accession>A0AA39FD14</accession>
<name>A0AA39FD14_MICHY</name>
<evidence type="ECO:0000256" key="1">
    <source>
        <dbReference type="ARBA" id="ARBA00004141"/>
    </source>
</evidence>
<dbReference type="Proteomes" id="UP001168972">
    <property type="component" value="Unassembled WGS sequence"/>
</dbReference>
<proteinExistence type="inferred from homology"/>
<dbReference type="InterPro" id="IPR023271">
    <property type="entry name" value="Aquaporin-like"/>
</dbReference>
<dbReference type="PANTHER" id="PTHR19139">
    <property type="entry name" value="AQUAPORIN TRANSPORTER"/>
    <property type="match status" value="1"/>
</dbReference>
<feature type="transmembrane region" description="Helical" evidence="8">
    <location>
        <begin position="184"/>
        <end position="202"/>
    </location>
</feature>
<reference evidence="9" key="1">
    <citation type="journal article" date="2023" name="bioRxiv">
        <title>Scaffold-level genome assemblies of two parasitoid biocontrol wasps reveal the parthenogenesis mechanism and an associated novel virus.</title>
        <authorList>
            <person name="Inwood S."/>
            <person name="Skelly J."/>
            <person name="Guhlin J."/>
            <person name="Harrop T."/>
            <person name="Goldson S."/>
            <person name="Dearden P."/>
        </authorList>
    </citation>
    <scope>NUCLEOTIDE SEQUENCE</scope>
    <source>
        <strain evidence="9">Lincoln</strain>
        <tissue evidence="9">Whole body</tissue>
    </source>
</reference>
<feature type="transmembrane region" description="Helical" evidence="8">
    <location>
        <begin position="98"/>
        <end position="119"/>
    </location>
</feature>
<evidence type="ECO:0000256" key="8">
    <source>
        <dbReference type="SAM" id="Phobius"/>
    </source>
</evidence>
<keyword evidence="6 8" id="KW-0472">Membrane</keyword>
<dbReference type="Pfam" id="PF00230">
    <property type="entry name" value="MIP"/>
    <property type="match status" value="1"/>
</dbReference>
<organism evidence="9 10">
    <name type="scientific">Microctonus hyperodae</name>
    <name type="common">Parasitoid wasp</name>
    <dbReference type="NCBI Taxonomy" id="165561"/>
    <lineage>
        <taxon>Eukaryota</taxon>
        <taxon>Metazoa</taxon>
        <taxon>Ecdysozoa</taxon>
        <taxon>Arthropoda</taxon>
        <taxon>Hexapoda</taxon>
        <taxon>Insecta</taxon>
        <taxon>Pterygota</taxon>
        <taxon>Neoptera</taxon>
        <taxon>Endopterygota</taxon>
        <taxon>Hymenoptera</taxon>
        <taxon>Apocrita</taxon>
        <taxon>Ichneumonoidea</taxon>
        <taxon>Braconidae</taxon>
        <taxon>Euphorinae</taxon>
        <taxon>Microctonus</taxon>
    </lineage>
</organism>
<comment type="similarity">
    <text evidence="2 7">Belongs to the MIP/aquaporin (TC 1.A.8) family.</text>
</comment>
<feature type="transmembrane region" description="Helical" evidence="8">
    <location>
        <begin position="154"/>
        <end position="172"/>
    </location>
</feature>
<dbReference type="SUPFAM" id="SSF81338">
    <property type="entry name" value="Aquaporin-like"/>
    <property type="match status" value="1"/>
</dbReference>
<dbReference type="GO" id="GO:0015267">
    <property type="term" value="F:channel activity"/>
    <property type="evidence" value="ECO:0007669"/>
    <property type="project" value="InterPro"/>
</dbReference>
<evidence type="ECO:0000256" key="5">
    <source>
        <dbReference type="ARBA" id="ARBA00022989"/>
    </source>
</evidence>
<dbReference type="PRINTS" id="PR00783">
    <property type="entry name" value="MINTRINSICP"/>
</dbReference>
<feature type="transmembrane region" description="Helical" evidence="8">
    <location>
        <begin position="59"/>
        <end position="77"/>
    </location>
</feature>
<dbReference type="GO" id="GO:0005886">
    <property type="term" value="C:plasma membrane"/>
    <property type="evidence" value="ECO:0007669"/>
    <property type="project" value="TreeGrafter"/>
</dbReference>
<dbReference type="EMBL" id="JAQQBR010001832">
    <property type="protein sequence ID" value="KAK0167161.1"/>
    <property type="molecule type" value="Genomic_DNA"/>
</dbReference>
<keyword evidence="4 7" id="KW-0812">Transmembrane</keyword>
<evidence type="ECO:0008006" key="11">
    <source>
        <dbReference type="Google" id="ProtNLM"/>
    </source>
</evidence>
<reference evidence="9" key="2">
    <citation type="submission" date="2023-03" db="EMBL/GenBank/DDBJ databases">
        <authorList>
            <person name="Inwood S.N."/>
            <person name="Skelly J.G."/>
            <person name="Guhlin J."/>
            <person name="Harrop T.W.R."/>
            <person name="Goldson S.G."/>
            <person name="Dearden P.K."/>
        </authorList>
    </citation>
    <scope>NUCLEOTIDE SEQUENCE</scope>
    <source>
        <strain evidence="9">Lincoln</strain>
        <tissue evidence="9">Whole body</tissue>
    </source>
</reference>
<evidence type="ECO:0000313" key="10">
    <source>
        <dbReference type="Proteomes" id="UP001168972"/>
    </source>
</evidence>
<evidence type="ECO:0000256" key="6">
    <source>
        <dbReference type="ARBA" id="ARBA00023136"/>
    </source>
</evidence>
<dbReference type="PANTHER" id="PTHR19139:SF270">
    <property type="entry name" value="ENTOMOGLYCEROPORIN 1-RELATED"/>
    <property type="match status" value="1"/>
</dbReference>
<protein>
    <recommendedName>
        <fullName evidence="11">Aquaporin</fullName>
    </recommendedName>
</protein>
<feature type="transmembrane region" description="Helical" evidence="8">
    <location>
        <begin position="21"/>
        <end position="53"/>
    </location>
</feature>
<keyword evidence="5 8" id="KW-1133">Transmembrane helix</keyword>
<evidence type="ECO:0000256" key="4">
    <source>
        <dbReference type="ARBA" id="ARBA00022692"/>
    </source>
</evidence>
<keyword evidence="3 7" id="KW-0813">Transport</keyword>
<dbReference type="InterPro" id="IPR022357">
    <property type="entry name" value="MIP_CS"/>
</dbReference>
<dbReference type="AlphaFoldDB" id="A0AA39FD14"/>
<evidence type="ECO:0000256" key="2">
    <source>
        <dbReference type="ARBA" id="ARBA00006175"/>
    </source>
</evidence>
<evidence type="ECO:0000313" key="9">
    <source>
        <dbReference type="EMBL" id="KAK0167161.1"/>
    </source>
</evidence>
<dbReference type="InterPro" id="IPR000425">
    <property type="entry name" value="MIP"/>
</dbReference>
<comment type="caution">
    <text evidence="9">The sequence shown here is derived from an EMBL/GenBank/DDBJ whole genome shotgun (WGS) entry which is preliminary data.</text>
</comment>
<evidence type="ECO:0000256" key="3">
    <source>
        <dbReference type="ARBA" id="ARBA00022448"/>
    </source>
</evidence>
<sequence>MSNGDEIKTKFQNVLHGQGKIWDTFLCGAAEFVGTAILMFIGCGGCIGSMGIIPSHLQITLTFGLTVMVVIQSFGHISHAHVNPAITIGSVVLGQKSIVQAMVYIVAQCLGAILGYGLLKLGTPTGLLTHGDPETAQSFCVTKLSPLVTSAQGFMIEMMATMILMILASAVWDKRNEKNTDSTALKFGLAVTCIATVFGPYSGCSMNPARSFAPAIWNNSWSDHWIYWFGPIAGGAFGAFFYRSVFGIKSSTKELDTPESIALNCVEIEKPENI</sequence>
<feature type="transmembrane region" description="Helical" evidence="8">
    <location>
        <begin position="225"/>
        <end position="245"/>
    </location>
</feature>
<dbReference type="PROSITE" id="PS00221">
    <property type="entry name" value="MIP"/>
    <property type="match status" value="1"/>
</dbReference>
<dbReference type="InterPro" id="IPR034294">
    <property type="entry name" value="Aquaporin_transptr"/>
</dbReference>
<keyword evidence="10" id="KW-1185">Reference proteome</keyword>
<dbReference type="CDD" id="cd00333">
    <property type="entry name" value="MIP"/>
    <property type="match status" value="1"/>
</dbReference>
<evidence type="ECO:0000256" key="7">
    <source>
        <dbReference type="RuleBase" id="RU000477"/>
    </source>
</evidence>
<dbReference type="Gene3D" id="1.20.1080.10">
    <property type="entry name" value="Glycerol uptake facilitator protein"/>
    <property type="match status" value="1"/>
</dbReference>
<comment type="subcellular location">
    <subcellularLocation>
        <location evidence="1">Membrane</location>
        <topology evidence="1">Multi-pass membrane protein</topology>
    </subcellularLocation>
</comment>
<gene>
    <name evidence="9" type="ORF">PV327_004594</name>
</gene>